<sequence length="353" mass="39163">MAEGGAAGGAGAGGGGADAVDATVSLALKWGKVAWEAEVPTSSTVGDLRAAIEARTGVRAAKQKLIGVPKTTTAGGGVDDDTPLSALKLKAGKHKVTIIGNRDEDALVEPTAEEREELAPEDDLDLPEEAELADKENPLYLARIAKRVETYKPKMLAGFKPGKKVLVLDIDYTLIDHRSVVETPIEMMRPYLHEFLTAANEHYNIVIWSATSMKWIELKMQEMGVTGNTAYEIACFMDHGAMITVKSADYGLFNTKPLPVLWGQFPEFASPANTIMFDDLRRNFLMNPDNGLRIKACRNLPVTRSEDRELLRLTEYLLLIKDLDTFEGLDHRRWKDYVRRKRRRDEAGIDDDF</sequence>
<evidence type="ECO:0000256" key="3">
    <source>
        <dbReference type="ARBA" id="ARBA00013081"/>
    </source>
</evidence>
<dbReference type="GO" id="GO:0046872">
    <property type="term" value="F:metal ion binding"/>
    <property type="evidence" value="ECO:0007669"/>
    <property type="project" value="UniProtKB-KW"/>
</dbReference>
<dbReference type="SUPFAM" id="SSF54236">
    <property type="entry name" value="Ubiquitin-like"/>
    <property type="match status" value="1"/>
</dbReference>
<dbReference type="EMBL" id="HBFS01021716">
    <property type="protein sequence ID" value="CAD8921311.1"/>
    <property type="molecule type" value="Transcribed_RNA"/>
</dbReference>
<evidence type="ECO:0000313" key="14">
    <source>
        <dbReference type="EMBL" id="CAD8921311.1"/>
    </source>
</evidence>
<dbReference type="InterPro" id="IPR036412">
    <property type="entry name" value="HAD-like_sf"/>
</dbReference>
<dbReference type="Gene3D" id="3.10.20.90">
    <property type="entry name" value="Phosphatidylinositol 3-kinase Catalytic Subunit, Chain A, domain 1"/>
    <property type="match status" value="1"/>
</dbReference>
<dbReference type="Gene3D" id="3.40.50.1000">
    <property type="entry name" value="HAD superfamily/HAD-like"/>
    <property type="match status" value="1"/>
</dbReference>
<dbReference type="GO" id="GO:0005634">
    <property type="term" value="C:nucleus"/>
    <property type="evidence" value="ECO:0007669"/>
    <property type="project" value="UniProtKB-SubCell"/>
</dbReference>
<dbReference type="PANTHER" id="PTHR48493:SF1">
    <property type="entry name" value="UBIQUITIN-LIKE DOMAIN-CONTAINING CTD PHOSPHATASE 1"/>
    <property type="match status" value="1"/>
</dbReference>
<evidence type="ECO:0000256" key="7">
    <source>
        <dbReference type="ARBA" id="ARBA00022912"/>
    </source>
</evidence>
<dbReference type="Pfam" id="PF03031">
    <property type="entry name" value="NIF"/>
    <property type="match status" value="1"/>
</dbReference>
<keyword evidence="5" id="KW-0378">Hydrolase</keyword>
<evidence type="ECO:0000256" key="5">
    <source>
        <dbReference type="ARBA" id="ARBA00022801"/>
    </source>
</evidence>
<evidence type="ECO:0000256" key="8">
    <source>
        <dbReference type="ARBA" id="ARBA00023242"/>
    </source>
</evidence>
<gene>
    <name evidence="14" type="ORF">BSP0115_LOCUS14573</name>
</gene>
<reference evidence="14" key="1">
    <citation type="submission" date="2021-01" db="EMBL/GenBank/DDBJ databases">
        <authorList>
            <person name="Corre E."/>
            <person name="Pelletier E."/>
            <person name="Niang G."/>
            <person name="Scheremetjew M."/>
            <person name="Finn R."/>
            <person name="Kale V."/>
            <person name="Holt S."/>
            <person name="Cochrane G."/>
            <person name="Meng A."/>
            <person name="Brown T."/>
            <person name="Cohen L."/>
        </authorList>
    </citation>
    <scope>NUCLEOTIDE SEQUENCE</scope>
    <source>
        <strain evidence="14">Ms1</strain>
    </source>
</reference>
<dbReference type="InterPro" id="IPR029071">
    <property type="entry name" value="Ubiquitin-like_domsf"/>
</dbReference>
<keyword evidence="6" id="KW-0460">Magnesium</keyword>
<comment type="cofactor">
    <cofactor evidence="1">
        <name>Mg(2+)</name>
        <dbReference type="ChEBI" id="CHEBI:18420"/>
    </cofactor>
</comment>
<proteinExistence type="predicted"/>
<keyword evidence="4" id="KW-0479">Metal-binding</keyword>
<dbReference type="SUPFAM" id="SSF56784">
    <property type="entry name" value="HAD-like"/>
    <property type="match status" value="1"/>
</dbReference>
<dbReference type="InterPro" id="IPR000626">
    <property type="entry name" value="Ubiquitin-like_dom"/>
</dbReference>
<dbReference type="InterPro" id="IPR023214">
    <property type="entry name" value="HAD_sf"/>
</dbReference>
<feature type="domain" description="Ubiquitin-like" evidence="12">
    <location>
        <begin position="24"/>
        <end position="92"/>
    </location>
</feature>
<dbReference type="EC" id="3.1.3.16" evidence="3"/>
<evidence type="ECO:0000256" key="4">
    <source>
        <dbReference type="ARBA" id="ARBA00022723"/>
    </source>
</evidence>
<dbReference type="GO" id="GO:0004722">
    <property type="term" value="F:protein serine/threonine phosphatase activity"/>
    <property type="evidence" value="ECO:0007669"/>
    <property type="project" value="UniProtKB-EC"/>
</dbReference>
<dbReference type="PROSITE" id="PS50969">
    <property type="entry name" value="FCP1"/>
    <property type="match status" value="1"/>
</dbReference>
<evidence type="ECO:0000256" key="11">
    <source>
        <dbReference type="ARBA" id="ARBA00048336"/>
    </source>
</evidence>
<protein>
    <recommendedName>
        <fullName evidence="3">protein-serine/threonine phosphatase</fullName>
        <ecNumber evidence="3">3.1.3.16</ecNumber>
    </recommendedName>
    <alternativeName>
        <fullName evidence="9">Nuclear proteasome inhibitor UBLCP1</fullName>
    </alternativeName>
</protein>
<dbReference type="PANTHER" id="PTHR48493">
    <property type="entry name" value="UBIQUITIN-LIKE DOMAIN-CONTAINING CTD PHOSPHATASE 1"/>
    <property type="match status" value="1"/>
</dbReference>
<evidence type="ECO:0000259" key="12">
    <source>
        <dbReference type="PROSITE" id="PS50053"/>
    </source>
</evidence>
<dbReference type="InterPro" id="IPR011943">
    <property type="entry name" value="HAD-SF_hydro_IIID"/>
</dbReference>
<comment type="subcellular location">
    <subcellularLocation>
        <location evidence="2">Nucleus</location>
    </subcellularLocation>
</comment>
<dbReference type="NCBIfam" id="TIGR02245">
    <property type="entry name" value="HAD_IIID1"/>
    <property type="match status" value="1"/>
</dbReference>
<evidence type="ECO:0000256" key="2">
    <source>
        <dbReference type="ARBA" id="ARBA00004123"/>
    </source>
</evidence>
<name>A0A7S1GB03_9STRA</name>
<keyword evidence="8" id="KW-0539">Nucleus</keyword>
<comment type="catalytic activity">
    <reaction evidence="11">
        <text>O-phospho-L-threonyl-[protein] + H2O = L-threonyl-[protein] + phosphate</text>
        <dbReference type="Rhea" id="RHEA:47004"/>
        <dbReference type="Rhea" id="RHEA-COMP:11060"/>
        <dbReference type="Rhea" id="RHEA-COMP:11605"/>
        <dbReference type="ChEBI" id="CHEBI:15377"/>
        <dbReference type="ChEBI" id="CHEBI:30013"/>
        <dbReference type="ChEBI" id="CHEBI:43474"/>
        <dbReference type="ChEBI" id="CHEBI:61977"/>
        <dbReference type="EC" id="3.1.3.16"/>
    </reaction>
</comment>
<dbReference type="GO" id="GO:0090364">
    <property type="term" value="P:regulation of proteasome assembly"/>
    <property type="evidence" value="ECO:0007669"/>
    <property type="project" value="InterPro"/>
</dbReference>
<dbReference type="AlphaFoldDB" id="A0A7S1GB03"/>
<accession>A0A7S1GB03</accession>
<comment type="catalytic activity">
    <reaction evidence="10">
        <text>O-phospho-L-seryl-[protein] + H2O = L-seryl-[protein] + phosphate</text>
        <dbReference type="Rhea" id="RHEA:20629"/>
        <dbReference type="Rhea" id="RHEA-COMP:9863"/>
        <dbReference type="Rhea" id="RHEA-COMP:11604"/>
        <dbReference type="ChEBI" id="CHEBI:15377"/>
        <dbReference type="ChEBI" id="CHEBI:29999"/>
        <dbReference type="ChEBI" id="CHEBI:43474"/>
        <dbReference type="ChEBI" id="CHEBI:83421"/>
        <dbReference type="EC" id="3.1.3.16"/>
    </reaction>
</comment>
<evidence type="ECO:0000256" key="6">
    <source>
        <dbReference type="ARBA" id="ARBA00022842"/>
    </source>
</evidence>
<evidence type="ECO:0000256" key="9">
    <source>
        <dbReference type="ARBA" id="ARBA00032039"/>
    </source>
</evidence>
<dbReference type="SMART" id="SM00213">
    <property type="entry name" value="UBQ"/>
    <property type="match status" value="1"/>
</dbReference>
<keyword evidence="7" id="KW-0904">Protein phosphatase</keyword>
<evidence type="ECO:0000256" key="10">
    <source>
        <dbReference type="ARBA" id="ARBA00047761"/>
    </source>
</evidence>
<dbReference type="InterPro" id="IPR004274">
    <property type="entry name" value="FCP1_dom"/>
</dbReference>
<dbReference type="InterPro" id="IPR051658">
    <property type="entry name" value="UBLCP1"/>
</dbReference>
<organism evidence="14">
    <name type="scientific">Bicosoecida sp. CB-2014</name>
    <dbReference type="NCBI Taxonomy" id="1486930"/>
    <lineage>
        <taxon>Eukaryota</taxon>
        <taxon>Sar</taxon>
        <taxon>Stramenopiles</taxon>
        <taxon>Bigyra</taxon>
        <taxon>Opalozoa</taxon>
        <taxon>Bicosoecida</taxon>
    </lineage>
</organism>
<feature type="domain" description="FCP1 homology" evidence="13">
    <location>
        <begin position="159"/>
        <end position="320"/>
    </location>
</feature>
<dbReference type="PROSITE" id="PS50053">
    <property type="entry name" value="UBIQUITIN_2"/>
    <property type="match status" value="1"/>
</dbReference>
<evidence type="ECO:0000259" key="13">
    <source>
        <dbReference type="PROSITE" id="PS50969"/>
    </source>
</evidence>
<evidence type="ECO:0000256" key="1">
    <source>
        <dbReference type="ARBA" id="ARBA00001946"/>
    </source>
</evidence>
<dbReference type="SMART" id="SM00577">
    <property type="entry name" value="CPDc"/>
    <property type="match status" value="1"/>
</dbReference>